<evidence type="ECO:0000256" key="3">
    <source>
        <dbReference type="ARBA" id="ARBA00022512"/>
    </source>
</evidence>
<feature type="signal peptide" evidence="7">
    <location>
        <begin position="1"/>
        <end position="18"/>
    </location>
</feature>
<sequence>MQFKLAFVSAALATLVAATPAARNEPASACTTGPIQCCESVQSASSSAAAKVLAGLGIVLQNTDVLVGLTCSAINVAGGGTCSAQAVCCEDNSHGSLISIGCVPVTL</sequence>
<accession>A0A9P5U0K4</accession>
<evidence type="ECO:0000256" key="5">
    <source>
        <dbReference type="ARBA" id="ARBA00023157"/>
    </source>
</evidence>
<dbReference type="GO" id="GO:0009277">
    <property type="term" value="C:fungal-type cell wall"/>
    <property type="evidence" value="ECO:0007669"/>
    <property type="project" value="InterPro"/>
</dbReference>
<feature type="chain" id="PRO_5040541322" description="Hydrophobin" evidence="7">
    <location>
        <begin position="19"/>
        <end position="107"/>
    </location>
</feature>
<reference evidence="8" key="1">
    <citation type="submission" date="2020-11" db="EMBL/GenBank/DDBJ databases">
        <authorList>
            <consortium name="DOE Joint Genome Institute"/>
            <person name="Ahrendt S."/>
            <person name="Riley R."/>
            <person name="Andreopoulos W."/>
            <person name="Labutti K."/>
            <person name="Pangilinan J."/>
            <person name="Ruiz-Duenas F.J."/>
            <person name="Barrasa J.M."/>
            <person name="Sanchez-Garcia M."/>
            <person name="Camarero S."/>
            <person name="Miyauchi S."/>
            <person name="Serrano A."/>
            <person name="Linde D."/>
            <person name="Babiker R."/>
            <person name="Drula E."/>
            <person name="Ayuso-Fernandez I."/>
            <person name="Pacheco R."/>
            <person name="Padilla G."/>
            <person name="Ferreira P."/>
            <person name="Barriuso J."/>
            <person name="Kellner H."/>
            <person name="Castanera R."/>
            <person name="Alfaro M."/>
            <person name="Ramirez L."/>
            <person name="Pisabarro A.G."/>
            <person name="Kuo A."/>
            <person name="Tritt A."/>
            <person name="Lipzen A."/>
            <person name="He G."/>
            <person name="Yan M."/>
            <person name="Ng V."/>
            <person name="Cullen D."/>
            <person name="Martin F."/>
            <person name="Rosso M.-N."/>
            <person name="Henrissat B."/>
            <person name="Hibbett D."/>
            <person name="Martinez A.T."/>
            <person name="Grigoriev I.V."/>
        </authorList>
    </citation>
    <scope>NUCLEOTIDE SEQUENCE</scope>
    <source>
        <strain evidence="8">AH 40177</strain>
    </source>
</reference>
<dbReference type="AlphaFoldDB" id="A0A9P5U0K4"/>
<organism evidence="8 9">
    <name type="scientific">Rhodocollybia butyracea</name>
    <dbReference type="NCBI Taxonomy" id="206335"/>
    <lineage>
        <taxon>Eukaryota</taxon>
        <taxon>Fungi</taxon>
        <taxon>Dikarya</taxon>
        <taxon>Basidiomycota</taxon>
        <taxon>Agaricomycotina</taxon>
        <taxon>Agaricomycetes</taxon>
        <taxon>Agaricomycetidae</taxon>
        <taxon>Agaricales</taxon>
        <taxon>Marasmiineae</taxon>
        <taxon>Omphalotaceae</taxon>
        <taxon>Rhodocollybia</taxon>
    </lineage>
</organism>
<evidence type="ECO:0000256" key="6">
    <source>
        <dbReference type="ARBA" id="ARBA00093546"/>
    </source>
</evidence>
<evidence type="ECO:0000256" key="2">
    <source>
        <dbReference type="ARBA" id="ARBA00010446"/>
    </source>
</evidence>
<dbReference type="Pfam" id="PF01185">
    <property type="entry name" value="Hydrophobin"/>
    <property type="match status" value="1"/>
</dbReference>
<comment type="caution">
    <text evidence="8">The sequence shown here is derived from an EMBL/GenBank/DDBJ whole genome shotgun (WGS) entry which is preliminary data.</text>
</comment>
<keyword evidence="4 7" id="KW-0964">Secreted</keyword>
<dbReference type="CDD" id="cd23507">
    <property type="entry name" value="hydrophobin_I"/>
    <property type="match status" value="1"/>
</dbReference>
<evidence type="ECO:0000313" key="8">
    <source>
        <dbReference type="EMBL" id="KAF9061936.1"/>
    </source>
</evidence>
<comment type="similarity">
    <text evidence="2 7">Belongs to the fungal hydrophobin family.</text>
</comment>
<gene>
    <name evidence="8" type="ORF">BDP27DRAFT_309057</name>
</gene>
<comment type="subcellular location">
    <subcellularLocation>
        <location evidence="1 7">Secreted</location>
        <location evidence="1 7">Cell wall</location>
    </subcellularLocation>
</comment>
<proteinExistence type="inferred from homology"/>
<keyword evidence="3 7" id="KW-0134">Cell wall</keyword>
<dbReference type="GO" id="GO:0005199">
    <property type="term" value="F:structural constituent of cell wall"/>
    <property type="evidence" value="ECO:0007669"/>
    <property type="project" value="InterPro"/>
</dbReference>
<dbReference type="EMBL" id="JADNRY010000186">
    <property type="protein sequence ID" value="KAF9061936.1"/>
    <property type="molecule type" value="Genomic_DNA"/>
</dbReference>
<protein>
    <recommendedName>
        <fullName evidence="7">Hydrophobin</fullName>
    </recommendedName>
</protein>
<evidence type="ECO:0000256" key="4">
    <source>
        <dbReference type="ARBA" id="ARBA00022525"/>
    </source>
</evidence>
<evidence type="ECO:0000256" key="1">
    <source>
        <dbReference type="ARBA" id="ARBA00004191"/>
    </source>
</evidence>
<comment type="subunit">
    <text evidence="6">Self-assembles to form functional amyloid fibrils called rodlets. Self-assembly into fibrillar rodlets occurs spontaneously at hydrophobic:hydrophilic interfaces and the rodlets further associate laterally to form amphipathic monolayers.</text>
</comment>
<dbReference type="OrthoDB" id="4225815at2759"/>
<evidence type="ECO:0000313" key="9">
    <source>
        <dbReference type="Proteomes" id="UP000772434"/>
    </source>
</evidence>
<dbReference type="InterPro" id="IPR001338">
    <property type="entry name" value="Class_I_Hydrophobin"/>
</dbReference>
<keyword evidence="7" id="KW-0732">Signal</keyword>
<keyword evidence="9" id="KW-1185">Reference proteome</keyword>
<evidence type="ECO:0000256" key="7">
    <source>
        <dbReference type="RuleBase" id="RU365009"/>
    </source>
</evidence>
<dbReference type="Proteomes" id="UP000772434">
    <property type="component" value="Unassembled WGS sequence"/>
</dbReference>
<dbReference type="SMART" id="SM00075">
    <property type="entry name" value="HYDRO"/>
    <property type="match status" value="1"/>
</dbReference>
<name>A0A9P5U0K4_9AGAR</name>
<keyword evidence="5 7" id="KW-1015">Disulfide bond</keyword>